<feature type="domain" description="ABC transporter" evidence="9">
    <location>
        <begin position="52"/>
        <end position="289"/>
    </location>
</feature>
<evidence type="ECO:0000256" key="4">
    <source>
        <dbReference type="ARBA" id="ARBA00022840"/>
    </source>
</evidence>
<evidence type="ECO:0000256" key="7">
    <source>
        <dbReference type="ARBA" id="ARBA00023136"/>
    </source>
</evidence>
<keyword evidence="4 10" id="KW-0067">ATP-binding</keyword>
<evidence type="ECO:0000313" key="10">
    <source>
        <dbReference type="EMBL" id="QDT74645.1"/>
    </source>
</evidence>
<sequence>MASLQTQHAVLASKAPQSGSFFDEPGSNVRNSNIPSQKSERQQEQDSTTMSIDVQHISKTFGTFRALDDVSLKINDGELVALLGPSGSGKTTLLRIIAGLEAPDPNPGTSIRFYDEDVSRRAVGERQVGFVFQHYALFRHMTVFENVAFGLRVRHKSTRPSKEEIRDRVERLLSLVQLAQFSKRYPSQLSGGQRQRVALARALAVEPKVLLLDEPFGALDAQVRKGLRAWLRRLHEEIHITSVLVTHDQEEALEVADRVVVMNNSKIEQEGSPDEVFHSAKTQFVMEFLGQVNVFHGRVQRGKATLGDLTVDYPHYSGEHEQPATVYMRPHEFEIRRASNGKPSFPARITRTHSAGAVARVFLETEDAASVLVELPLDEFAQLALQEGETVHLYPKNARVFVPSESQ</sequence>
<keyword evidence="2" id="KW-1003">Cell membrane</keyword>
<name>A0A517U1Y2_9BACT</name>
<protein>
    <submittedName>
        <fullName evidence="10">Sulfate/thiosulfate import ATP-binding protein CysA</fullName>
    </submittedName>
</protein>
<dbReference type="InterPro" id="IPR008995">
    <property type="entry name" value="Mo/tungstate-bd_C_term_dom"/>
</dbReference>
<dbReference type="InterPro" id="IPR024765">
    <property type="entry name" value="TOBE-like"/>
</dbReference>
<evidence type="ECO:0000256" key="3">
    <source>
        <dbReference type="ARBA" id="ARBA00022741"/>
    </source>
</evidence>
<dbReference type="PROSITE" id="PS50893">
    <property type="entry name" value="ABC_TRANSPORTER_2"/>
    <property type="match status" value="1"/>
</dbReference>
<organism evidence="10 11">
    <name type="scientific">Lacipirellula limnantheis</name>
    <dbReference type="NCBI Taxonomy" id="2528024"/>
    <lineage>
        <taxon>Bacteria</taxon>
        <taxon>Pseudomonadati</taxon>
        <taxon>Planctomycetota</taxon>
        <taxon>Planctomycetia</taxon>
        <taxon>Pirellulales</taxon>
        <taxon>Lacipirellulaceae</taxon>
        <taxon>Lacipirellula</taxon>
    </lineage>
</organism>
<evidence type="ECO:0000256" key="5">
    <source>
        <dbReference type="ARBA" id="ARBA00022967"/>
    </source>
</evidence>
<dbReference type="Pfam" id="PF00005">
    <property type="entry name" value="ABC_tran"/>
    <property type="match status" value="1"/>
</dbReference>
<dbReference type="InterPro" id="IPR027417">
    <property type="entry name" value="P-loop_NTPase"/>
</dbReference>
<evidence type="ECO:0000313" key="11">
    <source>
        <dbReference type="Proteomes" id="UP000317909"/>
    </source>
</evidence>
<dbReference type="SUPFAM" id="SSF50331">
    <property type="entry name" value="MOP-like"/>
    <property type="match status" value="1"/>
</dbReference>
<dbReference type="InterPro" id="IPR041193">
    <property type="entry name" value="CysA_C"/>
</dbReference>
<dbReference type="SUPFAM" id="SSF52540">
    <property type="entry name" value="P-loop containing nucleoside triphosphate hydrolases"/>
    <property type="match status" value="1"/>
</dbReference>
<dbReference type="GO" id="GO:0005524">
    <property type="term" value="F:ATP binding"/>
    <property type="evidence" value="ECO:0007669"/>
    <property type="project" value="UniProtKB-KW"/>
</dbReference>
<dbReference type="InterPro" id="IPR005666">
    <property type="entry name" value="Sulph_transpt1"/>
</dbReference>
<dbReference type="PANTHER" id="PTHR42781:SF4">
    <property type="entry name" value="SPERMIDINE_PUTRESCINE IMPORT ATP-BINDING PROTEIN POTA"/>
    <property type="match status" value="1"/>
</dbReference>
<dbReference type="FunFam" id="3.40.50.300:FF:000227">
    <property type="entry name" value="Sulfate/thiosulfate import ATP-binding protein CysA"/>
    <property type="match status" value="1"/>
</dbReference>
<keyword evidence="3" id="KW-0547">Nucleotide-binding</keyword>
<dbReference type="InterPro" id="IPR003439">
    <property type="entry name" value="ABC_transporter-like_ATP-bd"/>
</dbReference>
<keyword evidence="11" id="KW-1185">Reference proteome</keyword>
<dbReference type="GO" id="GO:0043190">
    <property type="term" value="C:ATP-binding cassette (ABC) transporter complex"/>
    <property type="evidence" value="ECO:0007669"/>
    <property type="project" value="InterPro"/>
</dbReference>
<dbReference type="EMBL" id="CP036339">
    <property type="protein sequence ID" value="QDT74645.1"/>
    <property type="molecule type" value="Genomic_DNA"/>
</dbReference>
<evidence type="ECO:0000259" key="9">
    <source>
        <dbReference type="PROSITE" id="PS50893"/>
    </source>
</evidence>
<gene>
    <name evidence="10" type="primary">cysA</name>
    <name evidence="10" type="ORF">I41_38420</name>
</gene>
<dbReference type="PROSITE" id="PS00211">
    <property type="entry name" value="ABC_TRANSPORTER_1"/>
    <property type="match status" value="1"/>
</dbReference>
<dbReference type="GO" id="GO:0015419">
    <property type="term" value="F:ABC-type sulfate transporter activity"/>
    <property type="evidence" value="ECO:0007669"/>
    <property type="project" value="InterPro"/>
</dbReference>
<evidence type="ECO:0000256" key="6">
    <source>
        <dbReference type="ARBA" id="ARBA00023032"/>
    </source>
</evidence>
<keyword evidence="7" id="KW-0472">Membrane</keyword>
<dbReference type="KEGG" id="llh:I41_38420"/>
<keyword evidence="5" id="KW-1278">Translocase</keyword>
<dbReference type="InterPro" id="IPR050093">
    <property type="entry name" value="ABC_SmlMolc_Importer"/>
</dbReference>
<dbReference type="AlphaFoldDB" id="A0A517U1Y2"/>
<keyword evidence="6" id="KW-0764">Sulfate transport</keyword>
<dbReference type="SMART" id="SM00382">
    <property type="entry name" value="AAA"/>
    <property type="match status" value="1"/>
</dbReference>
<feature type="region of interest" description="Disordered" evidence="8">
    <location>
        <begin position="1"/>
        <end position="51"/>
    </location>
</feature>
<evidence type="ECO:0000256" key="8">
    <source>
        <dbReference type="SAM" id="MobiDB-lite"/>
    </source>
</evidence>
<dbReference type="Proteomes" id="UP000317909">
    <property type="component" value="Chromosome"/>
</dbReference>
<feature type="compositionally biased region" description="Polar residues" evidence="8">
    <location>
        <begin position="28"/>
        <end position="37"/>
    </location>
</feature>
<dbReference type="CDD" id="cd03296">
    <property type="entry name" value="ABC_CysA_sulfate_importer"/>
    <property type="match status" value="1"/>
</dbReference>
<dbReference type="PANTHER" id="PTHR42781">
    <property type="entry name" value="SPERMIDINE/PUTRESCINE IMPORT ATP-BINDING PROTEIN POTA"/>
    <property type="match status" value="1"/>
</dbReference>
<dbReference type="InterPro" id="IPR003593">
    <property type="entry name" value="AAA+_ATPase"/>
</dbReference>
<dbReference type="Gene3D" id="3.40.50.300">
    <property type="entry name" value="P-loop containing nucleotide triphosphate hydrolases"/>
    <property type="match status" value="1"/>
</dbReference>
<dbReference type="Pfam" id="PF12857">
    <property type="entry name" value="TOBE_3"/>
    <property type="match status" value="1"/>
</dbReference>
<proteinExistence type="predicted"/>
<keyword evidence="1" id="KW-0813">Transport</keyword>
<dbReference type="NCBIfam" id="TIGR00968">
    <property type="entry name" value="3a0106s01"/>
    <property type="match status" value="1"/>
</dbReference>
<dbReference type="RefSeq" id="WP_246133697.1">
    <property type="nucleotide sequence ID" value="NZ_CP036339.1"/>
</dbReference>
<dbReference type="InterPro" id="IPR017871">
    <property type="entry name" value="ABC_transporter-like_CS"/>
</dbReference>
<evidence type="ECO:0000256" key="1">
    <source>
        <dbReference type="ARBA" id="ARBA00022448"/>
    </source>
</evidence>
<reference evidence="10 11" key="1">
    <citation type="submission" date="2019-02" db="EMBL/GenBank/DDBJ databases">
        <title>Deep-cultivation of Planctomycetes and their phenomic and genomic characterization uncovers novel biology.</title>
        <authorList>
            <person name="Wiegand S."/>
            <person name="Jogler M."/>
            <person name="Boedeker C."/>
            <person name="Pinto D."/>
            <person name="Vollmers J."/>
            <person name="Rivas-Marin E."/>
            <person name="Kohn T."/>
            <person name="Peeters S.H."/>
            <person name="Heuer A."/>
            <person name="Rast P."/>
            <person name="Oberbeckmann S."/>
            <person name="Bunk B."/>
            <person name="Jeske O."/>
            <person name="Meyerdierks A."/>
            <person name="Storesund J.E."/>
            <person name="Kallscheuer N."/>
            <person name="Luecker S."/>
            <person name="Lage O.M."/>
            <person name="Pohl T."/>
            <person name="Merkel B.J."/>
            <person name="Hornburger P."/>
            <person name="Mueller R.-W."/>
            <person name="Bruemmer F."/>
            <person name="Labrenz M."/>
            <person name="Spormann A.M."/>
            <person name="Op den Camp H."/>
            <person name="Overmann J."/>
            <person name="Amann R."/>
            <person name="Jetten M.S.M."/>
            <person name="Mascher T."/>
            <person name="Medema M.H."/>
            <person name="Devos D.P."/>
            <person name="Kaster A.-K."/>
            <person name="Ovreas L."/>
            <person name="Rohde M."/>
            <person name="Galperin M.Y."/>
            <person name="Jogler C."/>
        </authorList>
    </citation>
    <scope>NUCLEOTIDE SEQUENCE [LARGE SCALE GENOMIC DNA]</scope>
    <source>
        <strain evidence="10 11">I41</strain>
    </source>
</reference>
<accession>A0A517U1Y2</accession>
<evidence type="ECO:0000256" key="2">
    <source>
        <dbReference type="ARBA" id="ARBA00022475"/>
    </source>
</evidence>
<dbReference type="Pfam" id="PF17850">
    <property type="entry name" value="CysA_C_terminal"/>
    <property type="match status" value="1"/>
</dbReference>
<dbReference type="GO" id="GO:0016887">
    <property type="term" value="F:ATP hydrolysis activity"/>
    <property type="evidence" value="ECO:0007669"/>
    <property type="project" value="InterPro"/>
</dbReference>